<name>A0ACC1MB53_9FUNG</name>
<accession>A0ACC1MB53</accession>
<proteinExistence type="predicted"/>
<keyword evidence="2" id="KW-1185">Reference proteome</keyword>
<dbReference type="EMBL" id="JANBVB010000001">
    <property type="protein sequence ID" value="KAJ2901166.1"/>
    <property type="molecule type" value="Genomic_DNA"/>
</dbReference>
<organism evidence="1 2">
    <name type="scientific">Coemansia aciculifera</name>
    <dbReference type="NCBI Taxonomy" id="417176"/>
    <lineage>
        <taxon>Eukaryota</taxon>
        <taxon>Fungi</taxon>
        <taxon>Fungi incertae sedis</taxon>
        <taxon>Zoopagomycota</taxon>
        <taxon>Kickxellomycotina</taxon>
        <taxon>Kickxellomycetes</taxon>
        <taxon>Kickxellales</taxon>
        <taxon>Kickxellaceae</taxon>
        <taxon>Coemansia</taxon>
    </lineage>
</organism>
<sequence length="777" mass="87234">MPFDEEEPRSASEAPAGLSANSGGSGWGADADPQADSPRDTFRRDRDSPERRDRFGRDRRSRSRSPGDSRMPRRRSRSPVRRPPGADDNDRYIPHYDRESSGDRGGRDRYQQGGSGGRYDNRGYNSGRGNRSSNRDIDGPYPGGSGDIMSSGRSGGLLDPRTYEQVVPFKYFAEWIKSQDNGRRLDQEEVRDRYESYRREALQRLYTQFFSAHKDEDWFSERFEPERRKVYMQRLAEDKAENLRSFMSDLESGKLDTLTYTATTEQVMQHEVHRRDQGGYSRMTLGDEEDDVDVNHTLFIRTIPPTVTREALESFLKEIEGYKYLSLSEPRQDKLYHRFGWARFENGTDMDKALEGLGNVSIEQFQVHFSRHTNSAAGAMRLAPDVASSDERIRHDLKLVREAVQSLDERTDPAVFHSFEVLQKKAKELAAAAGEALLSSNANGSAKEECEDGEDSQMADAEKRSEEEGDETTGDIVYARRELDLMLEYLRRVHYYCYYCGHTADNSEDFLRRCAKLHLRRDIPQGRSPMPSGNWLRNLDNRNDVIIHPLEAERLFKEGGKSLELETDTELDNHINRLDEGRFRCLLCTKLFKGDAFVRKHIRNKHPEAVPETLVREISYFNNFVREAPNFVQLGTGSVLPGSGGSMGGGMMNGGGGSGGGGMRDRSSGFMPQMMPGMMMPGMMGAPYMMPGMVPGMMPGMMQMGGHFMNPAMMGMMGSGGGQGGDRGGQGMYNQQYRGGGRNGAGPGLNAGRGDTRPVRSYVDLDAPAEGDTDFGF</sequence>
<reference evidence="1" key="1">
    <citation type="submission" date="2022-07" db="EMBL/GenBank/DDBJ databases">
        <title>Phylogenomic reconstructions and comparative analyses of Kickxellomycotina fungi.</title>
        <authorList>
            <person name="Reynolds N.K."/>
            <person name="Stajich J.E."/>
            <person name="Barry K."/>
            <person name="Grigoriev I.V."/>
            <person name="Crous P."/>
            <person name="Smith M.E."/>
        </authorList>
    </citation>
    <scope>NUCLEOTIDE SEQUENCE</scope>
    <source>
        <strain evidence="1">CBS 190363</strain>
    </source>
</reference>
<protein>
    <submittedName>
        <fullName evidence="1">Uncharacterized protein</fullName>
    </submittedName>
</protein>
<evidence type="ECO:0000313" key="1">
    <source>
        <dbReference type="EMBL" id="KAJ2901166.1"/>
    </source>
</evidence>
<gene>
    <name evidence="1" type="ORF">IWW38_000131</name>
</gene>
<evidence type="ECO:0000313" key="2">
    <source>
        <dbReference type="Proteomes" id="UP001139981"/>
    </source>
</evidence>
<dbReference type="Proteomes" id="UP001139981">
    <property type="component" value="Unassembled WGS sequence"/>
</dbReference>
<comment type="caution">
    <text evidence="1">The sequence shown here is derived from an EMBL/GenBank/DDBJ whole genome shotgun (WGS) entry which is preliminary data.</text>
</comment>